<dbReference type="FunFam" id="2.60.40.1180:FF:000002">
    <property type="entry name" value="1,4-alpha-glucan branching enzyme GlgB"/>
    <property type="match status" value="1"/>
</dbReference>
<proteinExistence type="predicted"/>
<organism evidence="3 4">
    <name type="scientific">Tectimicrobiota bacterium</name>
    <dbReference type="NCBI Taxonomy" id="2528274"/>
    <lineage>
        <taxon>Bacteria</taxon>
        <taxon>Pseudomonadati</taxon>
        <taxon>Nitrospinota/Tectimicrobiota group</taxon>
        <taxon>Candidatus Tectimicrobiota</taxon>
    </lineage>
</organism>
<sequence>LGGLGFGMKWKMGWMHDTLEYFSQDAIFRKYRHNELTFSMWYAYTENYVLPLSHDEVTHGKGSLIGKMAGEDSQKFLNLRLLLGYMYTHPGKKLLFMGVELGQWREWMHDESLEWHLLQYAPHQGIRRWMQDLNRVYRREPALYERDFELEGFEWIDFKDWENSIVSYLRKGREERDTILVVCNLTPVPRTNYRVGVPSGGYWRELLNSDAQEYGGSGQGNWGGVEATPIPYHGKNHSVSLTLPPLGFLLFKRE</sequence>
<dbReference type="InterPro" id="IPR013780">
    <property type="entry name" value="Glyco_hydro_b"/>
</dbReference>
<dbReference type="Pfam" id="PF02806">
    <property type="entry name" value="Alpha-amylase_C"/>
    <property type="match status" value="1"/>
</dbReference>
<dbReference type="InterPro" id="IPR017853">
    <property type="entry name" value="GH"/>
</dbReference>
<dbReference type="Gene3D" id="3.20.20.80">
    <property type="entry name" value="Glycosidases"/>
    <property type="match status" value="1"/>
</dbReference>
<comment type="caution">
    <text evidence="3">The sequence shown here is derived from an EMBL/GenBank/DDBJ whole genome shotgun (WGS) entry which is preliminary data.</text>
</comment>
<dbReference type="GO" id="GO:0003844">
    <property type="term" value="F:1,4-alpha-glucan branching enzyme activity"/>
    <property type="evidence" value="ECO:0007669"/>
    <property type="project" value="TreeGrafter"/>
</dbReference>
<name>A0A932CQV0_UNCTE</name>
<gene>
    <name evidence="3" type="ORF">HYY20_13205</name>
</gene>
<keyword evidence="1" id="KW-0119">Carbohydrate metabolism</keyword>
<dbReference type="AlphaFoldDB" id="A0A932CQV0"/>
<dbReference type="SUPFAM" id="SSF51011">
    <property type="entry name" value="Glycosyl hydrolase domain"/>
    <property type="match status" value="1"/>
</dbReference>
<feature type="domain" description="Alpha-amylase/branching enzyme C-terminal all beta" evidence="2">
    <location>
        <begin position="155"/>
        <end position="253"/>
    </location>
</feature>
<reference evidence="3" key="1">
    <citation type="submission" date="2020-07" db="EMBL/GenBank/DDBJ databases">
        <title>Huge and variable diversity of episymbiotic CPR bacteria and DPANN archaea in groundwater ecosystems.</title>
        <authorList>
            <person name="He C.Y."/>
            <person name="Keren R."/>
            <person name="Whittaker M."/>
            <person name="Farag I.F."/>
            <person name="Doudna J."/>
            <person name="Cate J.H.D."/>
            <person name="Banfield J.F."/>
        </authorList>
    </citation>
    <scope>NUCLEOTIDE SEQUENCE</scope>
    <source>
        <strain evidence="3">NC_groundwater_672_Ag_B-0.1um_62_36</strain>
    </source>
</reference>
<evidence type="ECO:0000313" key="4">
    <source>
        <dbReference type="Proteomes" id="UP000769766"/>
    </source>
</evidence>
<dbReference type="InterPro" id="IPR006048">
    <property type="entry name" value="A-amylase/branching_C"/>
</dbReference>
<dbReference type="Proteomes" id="UP000769766">
    <property type="component" value="Unassembled WGS sequence"/>
</dbReference>
<protein>
    <submittedName>
        <fullName evidence="3">Alpha amylase C-terminal domain-containing protein</fullName>
    </submittedName>
</protein>
<evidence type="ECO:0000256" key="1">
    <source>
        <dbReference type="ARBA" id="ARBA00023277"/>
    </source>
</evidence>
<dbReference type="GO" id="GO:0043169">
    <property type="term" value="F:cation binding"/>
    <property type="evidence" value="ECO:0007669"/>
    <property type="project" value="InterPro"/>
</dbReference>
<dbReference type="PANTHER" id="PTHR43651">
    <property type="entry name" value="1,4-ALPHA-GLUCAN-BRANCHING ENZYME"/>
    <property type="match status" value="1"/>
</dbReference>
<evidence type="ECO:0000313" key="3">
    <source>
        <dbReference type="EMBL" id="MBI2877826.1"/>
    </source>
</evidence>
<evidence type="ECO:0000259" key="2">
    <source>
        <dbReference type="Pfam" id="PF02806"/>
    </source>
</evidence>
<dbReference type="SUPFAM" id="SSF51445">
    <property type="entry name" value="(Trans)glycosidases"/>
    <property type="match status" value="1"/>
</dbReference>
<dbReference type="GO" id="GO:0005829">
    <property type="term" value="C:cytosol"/>
    <property type="evidence" value="ECO:0007669"/>
    <property type="project" value="TreeGrafter"/>
</dbReference>
<dbReference type="Gene3D" id="2.60.40.1180">
    <property type="entry name" value="Golgi alpha-mannosidase II"/>
    <property type="match status" value="1"/>
</dbReference>
<feature type="non-terminal residue" evidence="3">
    <location>
        <position position="1"/>
    </location>
</feature>
<dbReference type="PANTHER" id="PTHR43651:SF3">
    <property type="entry name" value="1,4-ALPHA-GLUCAN-BRANCHING ENZYME"/>
    <property type="match status" value="1"/>
</dbReference>
<dbReference type="GO" id="GO:0005978">
    <property type="term" value="P:glycogen biosynthetic process"/>
    <property type="evidence" value="ECO:0007669"/>
    <property type="project" value="TreeGrafter"/>
</dbReference>
<dbReference type="EMBL" id="JACPRF010000403">
    <property type="protein sequence ID" value="MBI2877826.1"/>
    <property type="molecule type" value="Genomic_DNA"/>
</dbReference>
<accession>A0A932CQV0</accession>